<proteinExistence type="predicted"/>
<dbReference type="EnsemblPlants" id="AVESA.00010b.r2.2DG0401210.1">
    <property type="protein sequence ID" value="AVESA.00010b.r2.2DG0401210.1.CDS.1"/>
    <property type="gene ID" value="AVESA.00010b.r2.2DG0401210"/>
</dbReference>
<sequence>MHLLAGFLAQPWTFPRPEATNTHQTPAIFIQATYKLVMTSTKSTSRLAMFALAMAMAMAVASAQNTPQDFVNLHNSARAADGVGPVSWDNTVAKFAQDYAAKRSGDCALQHSGGPYGENIFWGSGQSWTAADAVKLWVDEKKNYHYSSNTCDAGKVCGHYTQVVWRKSTRIGCARVVCAGNRGVFITCNYNPPGNFNGERPFQALDAEAK</sequence>
<dbReference type="Proteomes" id="UP001732700">
    <property type="component" value="Chromosome 2D"/>
</dbReference>
<reference evidence="1" key="2">
    <citation type="submission" date="2025-09" db="UniProtKB">
        <authorList>
            <consortium name="EnsemblPlants"/>
        </authorList>
    </citation>
    <scope>IDENTIFICATION</scope>
</reference>
<organism evidence="1 2">
    <name type="scientific">Avena sativa</name>
    <name type="common">Oat</name>
    <dbReference type="NCBI Taxonomy" id="4498"/>
    <lineage>
        <taxon>Eukaryota</taxon>
        <taxon>Viridiplantae</taxon>
        <taxon>Streptophyta</taxon>
        <taxon>Embryophyta</taxon>
        <taxon>Tracheophyta</taxon>
        <taxon>Spermatophyta</taxon>
        <taxon>Magnoliopsida</taxon>
        <taxon>Liliopsida</taxon>
        <taxon>Poales</taxon>
        <taxon>Poaceae</taxon>
        <taxon>BOP clade</taxon>
        <taxon>Pooideae</taxon>
        <taxon>Poodae</taxon>
        <taxon>Poeae</taxon>
        <taxon>Poeae Chloroplast Group 1 (Aveneae type)</taxon>
        <taxon>Aveninae</taxon>
        <taxon>Avena</taxon>
    </lineage>
</organism>
<evidence type="ECO:0000313" key="2">
    <source>
        <dbReference type="Proteomes" id="UP001732700"/>
    </source>
</evidence>
<protein>
    <submittedName>
        <fullName evidence="1">Uncharacterized protein</fullName>
    </submittedName>
</protein>
<keyword evidence="2" id="KW-1185">Reference proteome</keyword>
<evidence type="ECO:0000313" key="1">
    <source>
        <dbReference type="EnsemblPlants" id="AVESA.00010b.r2.2DG0401210.1.CDS.1"/>
    </source>
</evidence>
<name>A0ACD5V9Z1_AVESA</name>
<reference evidence="1" key="1">
    <citation type="submission" date="2021-05" db="EMBL/GenBank/DDBJ databases">
        <authorList>
            <person name="Scholz U."/>
            <person name="Mascher M."/>
            <person name="Fiebig A."/>
        </authorList>
    </citation>
    <scope>NUCLEOTIDE SEQUENCE [LARGE SCALE GENOMIC DNA]</scope>
</reference>
<accession>A0ACD5V9Z1</accession>